<dbReference type="PIRSF" id="PIRSF028304">
    <property type="entry name" value="UCP028304"/>
    <property type="match status" value="1"/>
</dbReference>
<name>A0ABZ0S6Q3_9GAMM</name>
<sequence length="576" mass="64247">MLDKYYQQELTYLRELATEFAALHPGLAPLLAGQSTDPDVERILEGSAFLSGLIQQKLDSNFPELLHGLLEFIFPHYLRPLPAATLIEFKPKQGLRELIRVPRGITVNSVESEGVRCTFTTCQDVDIAPISISSLEFKSTGKTTGLLRIDLSVPGAELKQLHLTKIRFFLAGEYHIAAERHWVVMTRTRKLTLVGANGLRLSLAPSAIKQVGFHASQALFPYPTRSFPGYRILQELFCLPEKFLFFDVTGLDVLRTQDFGGSFSLEFEFGDLPADMPSMRAEHFKLFVTPAVNLFQHDADPILLDHTRADYLVRPSSGQSGGYQVHTINQVMGFVHGSVNPREYLPFALFNPQAKAMAVYSLHHRQSPLSGKAELFISVAHPTAKNETTTETLSLDLLCTNGAVPDTLRAGDIRIPTESSPVLADFANITAPTAQVLPPLGKDVLWRVLSHLFLNYHSIANADNLRALLKVYIFQETRNRAAVLANTKRIESIKSVELKAADRFFHGALLRGQEIVVEVDPQGFVGRGDLYLFGSVLDVFFANYAALNCFTRLSLQDPSHKERFTWPTRLGDRTLL</sequence>
<dbReference type="Pfam" id="PF05947">
    <property type="entry name" value="T6SS_TssF"/>
    <property type="match status" value="1"/>
</dbReference>
<organism evidence="1 2">
    <name type="scientific">Thiorhodovibrio winogradskyi</name>
    <dbReference type="NCBI Taxonomy" id="77007"/>
    <lineage>
        <taxon>Bacteria</taxon>
        <taxon>Pseudomonadati</taxon>
        <taxon>Pseudomonadota</taxon>
        <taxon>Gammaproteobacteria</taxon>
        <taxon>Chromatiales</taxon>
        <taxon>Chromatiaceae</taxon>
        <taxon>Thiorhodovibrio</taxon>
    </lineage>
</organism>
<proteinExistence type="predicted"/>
<dbReference type="InterPro" id="IPR010272">
    <property type="entry name" value="T6SS_TssF"/>
</dbReference>
<keyword evidence="2" id="KW-1185">Reference proteome</keyword>
<evidence type="ECO:0000313" key="1">
    <source>
        <dbReference type="EMBL" id="WPL16622.1"/>
    </source>
</evidence>
<dbReference type="PANTHER" id="PTHR35370">
    <property type="entry name" value="CYTOPLASMIC PROTEIN-RELATED-RELATED"/>
    <property type="match status" value="1"/>
</dbReference>
<dbReference type="Proteomes" id="UP001432180">
    <property type="component" value="Chromosome"/>
</dbReference>
<reference evidence="1 2" key="1">
    <citation type="journal article" date="2023" name="Microorganisms">
        <title>Thiorhodovibrio frisius and Trv. litoralis spp. nov., Two Novel Members from a Clade of Fastidious Purple Sulfur Bacteria That Exhibit Unique Red-Shifted Light-Harvesting Capabilities.</title>
        <authorList>
            <person name="Methner A."/>
            <person name="Kuzyk S.B."/>
            <person name="Petersen J."/>
            <person name="Bauer S."/>
            <person name="Brinkmann H."/>
            <person name="Sichau K."/>
            <person name="Wanner G."/>
            <person name="Wolf J."/>
            <person name="Neumann-Schaal M."/>
            <person name="Henke P."/>
            <person name="Tank M."/>
            <person name="Sproer C."/>
            <person name="Bunk B."/>
            <person name="Overmann J."/>
        </authorList>
    </citation>
    <scope>NUCLEOTIDE SEQUENCE [LARGE SCALE GENOMIC DNA]</scope>
    <source>
        <strain evidence="1 2">DSM 6702</strain>
    </source>
</reference>
<dbReference type="NCBIfam" id="TIGR03359">
    <property type="entry name" value="VI_chp_6"/>
    <property type="match status" value="1"/>
</dbReference>
<gene>
    <name evidence="1" type="ORF">Thiowin_01589</name>
</gene>
<dbReference type="PANTHER" id="PTHR35370:SF1">
    <property type="entry name" value="TYPE VI SECRETION SYSTEM COMPONENT TSSF1"/>
    <property type="match status" value="1"/>
</dbReference>
<protein>
    <submittedName>
        <fullName evidence="1">Type VI secretion protein, family</fullName>
    </submittedName>
</protein>
<evidence type="ECO:0000313" key="2">
    <source>
        <dbReference type="Proteomes" id="UP001432180"/>
    </source>
</evidence>
<dbReference type="EMBL" id="CP121472">
    <property type="protein sequence ID" value="WPL16622.1"/>
    <property type="molecule type" value="Genomic_DNA"/>
</dbReference>
<accession>A0ABZ0S6Q3</accession>